<dbReference type="EMBL" id="CM039437">
    <property type="protein sequence ID" value="KAI4307402.1"/>
    <property type="molecule type" value="Genomic_DNA"/>
</dbReference>
<evidence type="ECO:0000313" key="2">
    <source>
        <dbReference type="Proteomes" id="UP000828941"/>
    </source>
</evidence>
<comment type="caution">
    <text evidence="1">The sequence shown here is derived from an EMBL/GenBank/DDBJ whole genome shotgun (WGS) entry which is preliminary data.</text>
</comment>
<gene>
    <name evidence="1" type="ORF">L6164_030597</name>
</gene>
<organism evidence="1 2">
    <name type="scientific">Bauhinia variegata</name>
    <name type="common">Purple orchid tree</name>
    <name type="synonym">Phanera variegata</name>
    <dbReference type="NCBI Taxonomy" id="167791"/>
    <lineage>
        <taxon>Eukaryota</taxon>
        <taxon>Viridiplantae</taxon>
        <taxon>Streptophyta</taxon>
        <taxon>Embryophyta</taxon>
        <taxon>Tracheophyta</taxon>
        <taxon>Spermatophyta</taxon>
        <taxon>Magnoliopsida</taxon>
        <taxon>eudicotyledons</taxon>
        <taxon>Gunneridae</taxon>
        <taxon>Pentapetalae</taxon>
        <taxon>rosids</taxon>
        <taxon>fabids</taxon>
        <taxon>Fabales</taxon>
        <taxon>Fabaceae</taxon>
        <taxon>Cercidoideae</taxon>
        <taxon>Cercideae</taxon>
        <taxon>Bauhiniinae</taxon>
        <taxon>Bauhinia</taxon>
    </lineage>
</organism>
<proteinExistence type="predicted"/>
<evidence type="ECO:0000313" key="1">
    <source>
        <dbReference type="EMBL" id="KAI4307402.1"/>
    </source>
</evidence>
<dbReference type="Proteomes" id="UP000828941">
    <property type="component" value="Chromosome 12"/>
</dbReference>
<accession>A0ACB9LD54</accession>
<name>A0ACB9LD54_BAUVA</name>
<reference evidence="1 2" key="1">
    <citation type="journal article" date="2022" name="DNA Res.">
        <title>Chromosomal-level genome assembly of the orchid tree Bauhinia variegata (Leguminosae; Cercidoideae) supports the allotetraploid origin hypothesis of Bauhinia.</title>
        <authorList>
            <person name="Zhong Y."/>
            <person name="Chen Y."/>
            <person name="Zheng D."/>
            <person name="Pang J."/>
            <person name="Liu Y."/>
            <person name="Luo S."/>
            <person name="Meng S."/>
            <person name="Qian L."/>
            <person name="Wei D."/>
            <person name="Dai S."/>
            <person name="Zhou R."/>
        </authorList>
    </citation>
    <scope>NUCLEOTIDE SEQUENCE [LARGE SCALE GENOMIC DNA]</scope>
    <source>
        <strain evidence="1">BV-YZ2020</strain>
    </source>
</reference>
<sequence length="807" mass="87689">MATLDSSTDPNHLHVDSLSLIDLRLLSQSELYSMSLRSSSSAAYHLHRRSDDDAIIPKIDRSVFNESAGSRKQTFSRLHLAPRDNQIANASSSITGIPLQNPEPVDEEHAQIIGLLQQLFGVESFCDETNDDGSLFPVQIEFRDPLPESATIAFQNIPIDVVDGAPRKRKRGRPRKNEIPGVRVEEKAIKGKEEDRLAMTMVNNHSVPVEATALVNFEDPFGEEINRRTQGLVTESQLLEFLGTLNGEWVSQRKKRKIVLASDFGGLLPSGWKIMLSLKRRAGRVWIFCRRYISPDGHQFVSCKEVSSYLLSFFGLQDVSQSKSCHTDGNLQVSSKMTSENQHNGCVPKTGMKSDGVASSSHIPCTSICIDLERQATVAASIGSEKQSTFNEIVNDYLASKVKIRNTASGNVTDLNCEASLLSEDHQTLDGDKNDTNSVLGPFSEVGIDCKLHNERFVDVNRADDISLVIPISFSNNKSTGSYECSDETNGIKCIKDGINNFVSQDVNVACYETVTCVNEQACLGENSGHGPSSRSVEDSRHQIGKKCSGSSIEDGHLITSLEDMKISDQKRFEDERGRIISGNCHSETKKVSSRAEVISCSQGSSIVPSQNELECASVNSKNGVLTSMTTDSAGGKCSDNGLSNSSTDERTCAASNNVNSVSCTSTQDVSKFGGIDVAPNVKATVDFGDNHATQNDYVVTSCTQERSSLNEKSFNIELENPSHGSSEENLLIPTGNLHPNVFDDQNHGDSGADVQTKKTSIVYSQSTIKDGILNETLLEGSIILLLDSASCAGGFSVIEFVVATLV</sequence>
<keyword evidence="2" id="KW-1185">Reference proteome</keyword>
<protein>
    <submittedName>
        <fullName evidence="1">Uncharacterized protein</fullName>
    </submittedName>
</protein>